<feature type="domain" description="CzcB-like barrel-sandwich hybrid" evidence="5">
    <location>
        <begin position="63"/>
        <end position="189"/>
    </location>
</feature>
<keyword evidence="8" id="KW-1185">Reference proteome</keyword>
<organism evidence="7 8">
    <name type="scientific">Banduia mediterranea</name>
    <dbReference type="NCBI Taxonomy" id="3075609"/>
    <lineage>
        <taxon>Bacteria</taxon>
        <taxon>Pseudomonadati</taxon>
        <taxon>Pseudomonadota</taxon>
        <taxon>Gammaproteobacteria</taxon>
        <taxon>Nevskiales</taxon>
        <taxon>Algiphilaceae</taxon>
        <taxon>Banduia</taxon>
    </lineage>
</organism>
<reference evidence="7 8" key="1">
    <citation type="submission" date="2023-09" db="EMBL/GenBank/DDBJ databases">
        <authorList>
            <person name="Rey-Velasco X."/>
        </authorList>
    </citation>
    <scope>NUCLEOTIDE SEQUENCE [LARGE SCALE GENOMIC DNA]</scope>
    <source>
        <strain evidence="7 8">W345</strain>
    </source>
</reference>
<dbReference type="Gene3D" id="2.40.420.20">
    <property type="match status" value="1"/>
</dbReference>
<feature type="domain" description="YknX-like C-terminal permuted SH3-like" evidence="6">
    <location>
        <begin position="277"/>
        <end position="339"/>
    </location>
</feature>
<sequence>MNHRLLFIGLLAAASVCLGACHKGGPEEEAEEEVVIPVETAAVTRGSIDAAYRGTTTLTAREQADVVAKASGIVEQVLVEEGDAVSAGQVLARLETDRLRLEAERARAEMDRLKSDFNRNHSVYQRNLISREAYEQTKFQLDAATAAYDLARLSLRESEIKAPIDGVVSSRLIKIGNTLQANEVAFTVTQLDTLEADVFVPERDIYKLAAGQPAVLRVDAWPNESFEGHIQRINPVVDPGTGTVEVTVAMRPGQSKLKPGMFGRIEIRYDRHDQATLLPKDAVLDEDGTQSVFVVADGKARRREVTLGYADADYYEVLEGLDSGDQVVVTGQSNLKDDVSISVVNLKPAATVEESSEKPGEDSSQADPAVAQSDAPRKS</sequence>
<evidence type="ECO:0000259" key="4">
    <source>
        <dbReference type="Pfam" id="PF25954"/>
    </source>
</evidence>
<dbReference type="SUPFAM" id="SSF111369">
    <property type="entry name" value="HlyD-like secretion proteins"/>
    <property type="match status" value="1"/>
</dbReference>
<dbReference type="PANTHER" id="PTHR30469:SF38">
    <property type="entry name" value="HLYD FAMILY SECRETION PROTEIN"/>
    <property type="match status" value="1"/>
</dbReference>
<evidence type="ECO:0000313" key="7">
    <source>
        <dbReference type="EMBL" id="MDT0497765.1"/>
    </source>
</evidence>
<dbReference type="Gene3D" id="1.10.287.470">
    <property type="entry name" value="Helix hairpin bin"/>
    <property type="match status" value="1"/>
</dbReference>
<evidence type="ECO:0000256" key="1">
    <source>
        <dbReference type="ARBA" id="ARBA00009477"/>
    </source>
</evidence>
<dbReference type="Pfam" id="PF25973">
    <property type="entry name" value="BSH_CzcB"/>
    <property type="match status" value="1"/>
</dbReference>
<protein>
    <submittedName>
        <fullName evidence="7">Efflux RND transporter periplasmic adaptor subunit</fullName>
    </submittedName>
</protein>
<dbReference type="Pfam" id="PF25954">
    <property type="entry name" value="Beta-barrel_RND_2"/>
    <property type="match status" value="1"/>
</dbReference>
<dbReference type="NCBIfam" id="TIGR01730">
    <property type="entry name" value="RND_mfp"/>
    <property type="match status" value="1"/>
</dbReference>
<dbReference type="Gene3D" id="2.40.30.170">
    <property type="match status" value="1"/>
</dbReference>
<evidence type="ECO:0000256" key="3">
    <source>
        <dbReference type="SAM" id="SignalP"/>
    </source>
</evidence>
<evidence type="ECO:0000259" key="5">
    <source>
        <dbReference type="Pfam" id="PF25973"/>
    </source>
</evidence>
<gene>
    <name evidence="7" type="ORF">RM530_10365</name>
</gene>
<dbReference type="RefSeq" id="WP_311365156.1">
    <property type="nucleotide sequence ID" value="NZ_JAVRIC010000013.1"/>
</dbReference>
<comment type="caution">
    <text evidence="7">The sequence shown here is derived from an EMBL/GenBank/DDBJ whole genome shotgun (WGS) entry which is preliminary data.</text>
</comment>
<dbReference type="InterPro" id="IPR058647">
    <property type="entry name" value="BSH_CzcB-like"/>
</dbReference>
<dbReference type="InterPro" id="IPR058792">
    <property type="entry name" value="Beta-barrel_RND_2"/>
</dbReference>
<dbReference type="PANTHER" id="PTHR30469">
    <property type="entry name" value="MULTIDRUG RESISTANCE PROTEIN MDTA"/>
    <property type="match status" value="1"/>
</dbReference>
<feature type="region of interest" description="Disordered" evidence="2">
    <location>
        <begin position="350"/>
        <end position="379"/>
    </location>
</feature>
<evidence type="ECO:0000259" key="6">
    <source>
        <dbReference type="Pfam" id="PF25989"/>
    </source>
</evidence>
<dbReference type="InterPro" id="IPR006143">
    <property type="entry name" value="RND_pump_MFP"/>
</dbReference>
<name>A0ABU2WIT3_9GAMM</name>
<dbReference type="EMBL" id="JAVRIC010000013">
    <property type="protein sequence ID" value="MDT0497765.1"/>
    <property type="molecule type" value="Genomic_DNA"/>
</dbReference>
<feature type="domain" description="CusB-like beta-barrel" evidence="4">
    <location>
        <begin position="198"/>
        <end position="268"/>
    </location>
</feature>
<dbReference type="Proteomes" id="UP001254608">
    <property type="component" value="Unassembled WGS sequence"/>
</dbReference>
<keyword evidence="3" id="KW-0732">Signal</keyword>
<dbReference type="Pfam" id="PF25989">
    <property type="entry name" value="YknX_C"/>
    <property type="match status" value="1"/>
</dbReference>
<proteinExistence type="inferred from homology"/>
<evidence type="ECO:0000256" key="2">
    <source>
        <dbReference type="SAM" id="MobiDB-lite"/>
    </source>
</evidence>
<dbReference type="InterPro" id="IPR058637">
    <property type="entry name" value="YknX-like_C"/>
</dbReference>
<comment type="similarity">
    <text evidence="1">Belongs to the membrane fusion protein (MFP) (TC 8.A.1) family.</text>
</comment>
<accession>A0ABU2WIT3</accession>
<evidence type="ECO:0000313" key="8">
    <source>
        <dbReference type="Proteomes" id="UP001254608"/>
    </source>
</evidence>
<feature type="chain" id="PRO_5046314877" evidence="3">
    <location>
        <begin position="21"/>
        <end position="379"/>
    </location>
</feature>
<feature type="signal peptide" evidence="3">
    <location>
        <begin position="1"/>
        <end position="20"/>
    </location>
</feature>
<dbReference type="Gene3D" id="2.40.50.100">
    <property type="match status" value="1"/>
</dbReference>